<gene>
    <name evidence="2" type="ORF">CTI12_AA518380</name>
</gene>
<evidence type="ECO:0000313" key="2">
    <source>
        <dbReference type="EMBL" id="PWA45374.1"/>
    </source>
</evidence>
<feature type="signal peptide" evidence="1">
    <location>
        <begin position="1"/>
        <end position="28"/>
    </location>
</feature>
<keyword evidence="3" id="KW-1185">Reference proteome</keyword>
<comment type="caution">
    <text evidence="2">The sequence shown here is derived from an EMBL/GenBank/DDBJ whole genome shotgun (WGS) entry which is preliminary data.</text>
</comment>
<dbReference type="EMBL" id="PKPP01010790">
    <property type="protein sequence ID" value="PWA45374.1"/>
    <property type="molecule type" value="Genomic_DNA"/>
</dbReference>
<organism evidence="2 3">
    <name type="scientific">Artemisia annua</name>
    <name type="common">Sweet wormwood</name>
    <dbReference type="NCBI Taxonomy" id="35608"/>
    <lineage>
        <taxon>Eukaryota</taxon>
        <taxon>Viridiplantae</taxon>
        <taxon>Streptophyta</taxon>
        <taxon>Embryophyta</taxon>
        <taxon>Tracheophyta</taxon>
        <taxon>Spermatophyta</taxon>
        <taxon>Magnoliopsida</taxon>
        <taxon>eudicotyledons</taxon>
        <taxon>Gunneridae</taxon>
        <taxon>Pentapetalae</taxon>
        <taxon>asterids</taxon>
        <taxon>campanulids</taxon>
        <taxon>Asterales</taxon>
        <taxon>Asteraceae</taxon>
        <taxon>Asteroideae</taxon>
        <taxon>Anthemideae</taxon>
        <taxon>Artemisiinae</taxon>
        <taxon>Artemisia</taxon>
    </lineage>
</organism>
<feature type="chain" id="PRO_5015569427" description="Transmembrane protein" evidence="1">
    <location>
        <begin position="29"/>
        <end position="76"/>
    </location>
</feature>
<dbReference type="AlphaFoldDB" id="A0A2U1L8Q0"/>
<reference evidence="2 3" key="1">
    <citation type="journal article" date="2018" name="Mol. Plant">
        <title>The genome of Artemisia annua provides insight into the evolution of Asteraceae family and artemisinin biosynthesis.</title>
        <authorList>
            <person name="Shen Q."/>
            <person name="Zhang L."/>
            <person name="Liao Z."/>
            <person name="Wang S."/>
            <person name="Yan T."/>
            <person name="Shi P."/>
            <person name="Liu M."/>
            <person name="Fu X."/>
            <person name="Pan Q."/>
            <person name="Wang Y."/>
            <person name="Lv Z."/>
            <person name="Lu X."/>
            <person name="Zhang F."/>
            <person name="Jiang W."/>
            <person name="Ma Y."/>
            <person name="Chen M."/>
            <person name="Hao X."/>
            <person name="Li L."/>
            <person name="Tang Y."/>
            <person name="Lv G."/>
            <person name="Zhou Y."/>
            <person name="Sun X."/>
            <person name="Brodelius P.E."/>
            <person name="Rose J.K.C."/>
            <person name="Tang K."/>
        </authorList>
    </citation>
    <scope>NUCLEOTIDE SEQUENCE [LARGE SCALE GENOMIC DNA]</scope>
    <source>
        <strain evidence="3">cv. Huhao1</strain>
        <tissue evidence="2">Leaf</tissue>
    </source>
</reference>
<dbReference type="OrthoDB" id="1306459at2759"/>
<evidence type="ECO:0000256" key="1">
    <source>
        <dbReference type="SAM" id="SignalP"/>
    </source>
</evidence>
<evidence type="ECO:0008006" key="4">
    <source>
        <dbReference type="Google" id="ProtNLM"/>
    </source>
</evidence>
<name>A0A2U1L8Q0_ARTAN</name>
<keyword evidence="1" id="KW-0732">Signal</keyword>
<sequence length="76" mass="8446">MGSFGMLRHWPQVVYAFVFLLLATIVIADKPYGYSSSNHNGYKLPPVKHTIPKSPYVYKSPPPPLKTQIATPTISS</sequence>
<protein>
    <recommendedName>
        <fullName evidence="4">Transmembrane protein</fullName>
    </recommendedName>
</protein>
<evidence type="ECO:0000313" key="3">
    <source>
        <dbReference type="Proteomes" id="UP000245207"/>
    </source>
</evidence>
<accession>A0A2U1L8Q0</accession>
<dbReference type="Proteomes" id="UP000245207">
    <property type="component" value="Unassembled WGS sequence"/>
</dbReference>
<proteinExistence type="predicted"/>